<evidence type="ECO:0000313" key="1">
    <source>
        <dbReference type="EMBL" id="MEC0486284.1"/>
    </source>
</evidence>
<dbReference type="Pfam" id="PF13289">
    <property type="entry name" value="SIR2_2"/>
    <property type="match status" value="1"/>
</dbReference>
<name>A0ABU6H5L2_9BACI</name>
<sequence>MYDRKISEFIRTFVSEIQNSNAGIFAGAGLSQPAGYVNWKELLRDIADELGLDVDKEDDLIAVAQYHVNENGGRGKLNQVLIENFTKDAQSTRNHEILSQLPIDTYWTTNYDHLIEDSLRANNKIVDVKMTPQNLAITKSNADAIVYKMHGDVQMSDQAVLTKDDYEEYEVTKRRLYLFSPLM</sequence>
<accession>A0ABU6H5L2</accession>
<dbReference type="Proteomes" id="UP001341297">
    <property type="component" value="Unassembled WGS sequence"/>
</dbReference>
<organism evidence="1 2">
    <name type="scientific">Bacillus glycinifermentans</name>
    <dbReference type="NCBI Taxonomy" id="1664069"/>
    <lineage>
        <taxon>Bacteria</taxon>
        <taxon>Bacillati</taxon>
        <taxon>Bacillota</taxon>
        <taxon>Bacilli</taxon>
        <taxon>Bacillales</taxon>
        <taxon>Bacillaceae</taxon>
        <taxon>Bacillus</taxon>
    </lineage>
</organism>
<dbReference type="RefSeq" id="WP_048355122.1">
    <property type="nucleotide sequence ID" value="NZ_JARRTL010000015.1"/>
</dbReference>
<feature type="non-terminal residue" evidence="1">
    <location>
        <position position="183"/>
    </location>
</feature>
<gene>
    <name evidence="1" type="ORF">P8828_15945</name>
</gene>
<proteinExistence type="predicted"/>
<dbReference type="SUPFAM" id="SSF52467">
    <property type="entry name" value="DHS-like NAD/FAD-binding domain"/>
    <property type="match status" value="1"/>
</dbReference>
<protein>
    <submittedName>
        <fullName evidence="1">SIR2 family protein</fullName>
    </submittedName>
</protein>
<evidence type="ECO:0000313" key="2">
    <source>
        <dbReference type="Proteomes" id="UP001341297"/>
    </source>
</evidence>
<comment type="caution">
    <text evidence="1">The sequence shown here is derived from an EMBL/GenBank/DDBJ whole genome shotgun (WGS) entry which is preliminary data.</text>
</comment>
<dbReference type="InterPro" id="IPR029035">
    <property type="entry name" value="DHS-like_NAD/FAD-binding_dom"/>
</dbReference>
<keyword evidence="2" id="KW-1185">Reference proteome</keyword>
<dbReference type="EMBL" id="JARRTL010000015">
    <property type="protein sequence ID" value="MEC0486284.1"/>
    <property type="molecule type" value="Genomic_DNA"/>
</dbReference>
<reference evidence="1 2" key="1">
    <citation type="submission" date="2023-03" db="EMBL/GenBank/DDBJ databases">
        <title>Agriculturally important microbes genome sequencing.</title>
        <authorList>
            <person name="Dunlap C."/>
        </authorList>
    </citation>
    <scope>NUCLEOTIDE SEQUENCE [LARGE SCALE GENOMIC DNA]</scope>
    <source>
        <strain evidence="1 2">CBP-3203</strain>
    </source>
</reference>